<dbReference type="Proteomes" id="UP001058974">
    <property type="component" value="Chromosome 6"/>
</dbReference>
<sequence length="298" mass="34194">MPPRVVRLRREINFIGIEFTEGTKGENQRARNTSVICIRGSITSLAFAMNLHAELATLVPLPTPFLDKDACHKLGDNIVAQVNEVHETDDDYDDMKRGAPETSTHTHTTHDPFDTFTTEGKHFRLHIRSYNHVLSFTLIGVHVDENILSSGRGIYTFRAQGAFYHNIGGLYPNEGVRPCFLQLYIYDTDNELHNRMQENPQLHQNVVHKLQKMLHQLNPFVIRFKQLSLLPNISEYSIILKECQSNHHQYNLPTAKQVAEIIVGCDADSMEYERDINVIRHDGTLKKVQETKGYYDPL</sequence>
<evidence type="ECO:0000313" key="2">
    <source>
        <dbReference type="EMBL" id="KAI5400396.1"/>
    </source>
</evidence>
<dbReference type="EMBL" id="JAMSHJ010000006">
    <property type="protein sequence ID" value="KAI5400396.1"/>
    <property type="molecule type" value="Genomic_DNA"/>
</dbReference>
<protein>
    <submittedName>
        <fullName evidence="2">Uncharacterized protein</fullName>
    </submittedName>
</protein>
<feature type="region of interest" description="Disordered" evidence="1">
    <location>
        <begin position="89"/>
        <end position="113"/>
    </location>
</feature>
<organism evidence="2 3">
    <name type="scientific">Pisum sativum</name>
    <name type="common">Garden pea</name>
    <name type="synonym">Lathyrus oleraceus</name>
    <dbReference type="NCBI Taxonomy" id="3888"/>
    <lineage>
        <taxon>Eukaryota</taxon>
        <taxon>Viridiplantae</taxon>
        <taxon>Streptophyta</taxon>
        <taxon>Embryophyta</taxon>
        <taxon>Tracheophyta</taxon>
        <taxon>Spermatophyta</taxon>
        <taxon>Magnoliopsida</taxon>
        <taxon>eudicotyledons</taxon>
        <taxon>Gunneridae</taxon>
        <taxon>Pentapetalae</taxon>
        <taxon>rosids</taxon>
        <taxon>fabids</taxon>
        <taxon>Fabales</taxon>
        <taxon>Fabaceae</taxon>
        <taxon>Papilionoideae</taxon>
        <taxon>50 kb inversion clade</taxon>
        <taxon>NPAAA clade</taxon>
        <taxon>Hologalegina</taxon>
        <taxon>IRL clade</taxon>
        <taxon>Fabeae</taxon>
        <taxon>Lathyrus</taxon>
    </lineage>
</organism>
<dbReference type="PANTHER" id="PTHR45786">
    <property type="entry name" value="DNA BINDING PROTEIN-LIKE"/>
    <property type="match status" value="1"/>
</dbReference>
<proteinExistence type="predicted"/>
<keyword evidence="3" id="KW-1185">Reference proteome</keyword>
<gene>
    <name evidence="2" type="ORF">KIW84_065328</name>
</gene>
<accession>A0A9D4WGT3</accession>
<comment type="caution">
    <text evidence="2">The sequence shown here is derived from an EMBL/GenBank/DDBJ whole genome shotgun (WGS) entry which is preliminary data.</text>
</comment>
<dbReference type="AlphaFoldDB" id="A0A9D4WGT3"/>
<evidence type="ECO:0000256" key="1">
    <source>
        <dbReference type="SAM" id="MobiDB-lite"/>
    </source>
</evidence>
<dbReference type="PANTHER" id="PTHR45786:SF80">
    <property type="entry name" value="HELITRON HELICASE-LIKE DOMAIN-CONTAINING PROTEIN"/>
    <property type="match status" value="1"/>
</dbReference>
<reference evidence="2 3" key="1">
    <citation type="journal article" date="2022" name="Nat. Genet.">
        <title>Improved pea reference genome and pan-genome highlight genomic features and evolutionary characteristics.</title>
        <authorList>
            <person name="Yang T."/>
            <person name="Liu R."/>
            <person name="Luo Y."/>
            <person name="Hu S."/>
            <person name="Wang D."/>
            <person name="Wang C."/>
            <person name="Pandey M.K."/>
            <person name="Ge S."/>
            <person name="Xu Q."/>
            <person name="Li N."/>
            <person name="Li G."/>
            <person name="Huang Y."/>
            <person name="Saxena R.K."/>
            <person name="Ji Y."/>
            <person name="Li M."/>
            <person name="Yan X."/>
            <person name="He Y."/>
            <person name="Liu Y."/>
            <person name="Wang X."/>
            <person name="Xiang C."/>
            <person name="Varshney R.K."/>
            <person name="Ding H."/>
            <person name="Gao S."/>
            <person name="Zong X."/>
        </authorList>
    </citation>
    <scope>NUCLEOTIDE SEQUENCE [LARGE SCALE GENOMIC DNA]</scope>
    <source>
        <strain evidence="2 3">cv. Zhongwan 6</strain>
    </source>
</reference>
<name>A0A9D4WGT3_PEA</name>
<evidence type="ECO:0000313" key="3">
    <source>
        <dbReference type="Proteomes" id="UP001058974"/>
    </source>
</evidence>
<dbReference type="Gramene" id="Psat06G0532800-T1">
    <property type="protein sequence ID" value="KAI5400396.1"/>
    <property type="gene ID" value="KIW84_065328"/>
</dbReference>